<evidence type="ECO:0000313" key="4">
    <source>
        <dbReference type="EMBL" id="KAF5182727.1"/>
    </source>
</evidence>
<feature type="repeat" description="PPR" evidence="2">
    <location>
        <begin position="357"/>
        <end position="391"/>
    </location>
</feature>
<dbReference type="PANTHER" id="PTHR47003:SF3">
    <property type="entry name" value="SMALL RIBOSOMAL SUBUNIT PROTEIN MS81 (RPPR8)"/>
    <property type="match status" value="1"/>
</dbReference>
<dbReference type="Pfam" id="PF01535">
    <property type="entry name" value="PPR"/>
    <property type="match status" value="2"/>
</dbReference>
<gene>
    <name evidence="4" type="ORF">FRX31_027688</name>
</gene>
<feature type="domain" description="Pentatricopeptide repeat-containing protein-mitochondrial" evidence="3">
    <location>
        <begin position="300"/>
        <end position="415"/>
    </location>
</feature>
<organism evidence="4 5">
    <name type="scientific">Thalictrum thalictroides</name>
    <name type="common">Rue-anemone</name>
    <name type="synonym">Anemone thalictroides</name>
    <dbReference type="NCBI Taxonomy" id="46969"/>
    <lineage>
        <taxon>Eukaryota</taxon>
        <taxon>Viridiplantae</taxon>
        <taxon>Streptophyta</taxon>
        <taxon>Embryophyta</taxon>
        <taxon>Tracheophyta</taxon>
        <taxon>Spermatophyta</taxon>
        <taxon>Magnoliopsida</taxon>
        <taxon>Ranunculales</taxon>
        <taxon>Ranunculaceae</taxon>
        <taxon>Thalictroideae</taxon>
        <taxon>Thalictrum</taxon>
    </lineage>
</organism>
<dbReference type="Gene3D" id="1.25.40.10">
    <property type="entry name" value="Tetratricopeptide repeat domain"/>
    <property type="match status" value="3"/>
</dbReference>
<reference evidence="4 5" key="1">
    <citation type="submission" date="2020-06" db="EMBL/GenBank/DDBJ databases">
        <title>Transcriptomic and genomic resources for Thalictrum thalictroides and T. hernandezii: Facilitating candidate gene discovery in an emerging model plant lineage.</title>
        <authorList>
            <person name="Arias T."/>
            <person name="Riano-Pachon D.M."/>
            <person name="Di Stilio V.S."/>
        </authorList>
    </citation>
    <scope>NUCLEOTIDE SEQUENCE [LARGE SCALE GENOMIC DNA]</scope>
    <source>
        <strain evidence="5">cv. WT478/WT964</strain>
        <tissue evidence="4">Leaves</tissue>
    </source>
</reference>
<evidence type="ECO:0000256" key="2">
    <source>
        <dbReference type="PROSITE-ProRule" id="PRU00708"/>
    </source>
</evidence>
<dbReference type="InterPro" id="IPR057027">
    <property type="entry name" value="TPR_mt"/>
</dbReference>
<comment type="caution">
    <text evidence="4">The sequence shown here is derived from an EMBL/GenBank/DDBJ whole genome shotgun (WGS) entry which is preliminary data.</text>
</comment>
<dbReference type="InterPro" id="IPR002885">
    <property type="entry name" value="PPR_rpt"/>
</dbReference>
<evidence type="ECO:0000256" key="1">
    <source>
        <dbReference type="ARBA" id="ARBA00022737"/>
    </source>
</evidence>
<dbReference type="AlphaFoldDB" id="A0A7J6VDA2"/>
<dbReference type="Proteomes" id="UP000554482">
    <property type="component" value="Unassembled WGS sequence"/>
</dbReference>
<dbReference type="PANTHER" id="PTHR47003">
    <property type="entry name" value="OS01G0970900 PROTEIN"/>
    <property type="match status" value="1"/>
</dbReference>
<evidence type="ECO:0000259" key="3">
    <source>
        <dbReference type="Pfam" id="PF23276"/>
    </source>
</evidence>
<dbReference type="OrthoDB" id="777957at2759"/>
<dbReference type="PROSITE" id="PS51375">
    <property type="entry name" value="PPR"/>
    <property type="match status" value="2"/>
</dbReference>
<evidence type="ECO:0000313" key="5">
    <source>
        <dbReference type="Proteomes" id="UP000554482"/>
    </source>
</evidence>
<accession>A0A7J6VDA2</accession>
<proteinExistence type="predicted"/>
<sequence>MVHRFSSDSAVEQNKKPDYVVLADILSKVSSNDEIKTGLKSNNLSISHKMVLKTLDKLEGNPEIAWKLFNFIAETENDKLSSISYNLMLGILATKDYVKHFWDLVEIMKKKDYRLKKSTYAKIMDKGEIVNDLDKLKEMCSSTFDENSIEWLLPRVCKLIRLNEWDEDIQKRLTDMSCSWSNDLVAMAIEHLKDCPVKAFMFFQYVEENASFKHNKLSYNAMLKVLGCEEYADKFWRVANEMKKAGFQMDMEVYDLVMRRFHNRKMIKDIVALYEFVIDSANKPPVQDSASLLPKIVAKKDLDMDLFSRVVKIFTEGGNSLTFPIFHSVVRALVSVGRSQECVKILKAMEKGGFVPTKETYDEVIFRMGSAGRSDEAIQMIEDMEASGCAPDFKTWCSLIRGQCVACDLTRASSYFLTMVEKFGVANAGHAFKFLINGFCGKNKEVDAYKFLLEMVDGRKLRPLHATYKSLIEKLLARGSFNEALGLLSLMKGHDYPPHLDPFFDSISRSGSGDDALQFLEAVTDKNIPSISAFIRMFEAFFKAGRHNEAHYCFSGCPSNIRSHADVLKTISLAEDAGISTVTA</sequence>
<keyword evidence="1" id="KW-0677">Repeat</keyword>
<feature type="repeat" description="PPR" evidence="2">
    <location>
        <begin position="322"/>
        <end position="356"/>
    </location>
</feature>
<name>A0A7J6VDA2_THATH</name>
<dbReference type="Pfam" id="PF23276">
    <property type="entry name" value="TPR_24"/>
    <property type="match status" value="1"/>
</dbReference>
<dbReference type="NCBIfam" id="TIGR00756">
    <property type="entry name" value="PPR"/>
    <property type="match status" value="2"/>
</dbReference>
<dbReference type="EMBL" id="JABWDY010034355">
    <property type="protein sequence ID" value="KAF5182727.1"/>
    <property type="molecule type" value="Genomic_DNA"/>
</dbReference>
<keyword evidence="5" id="KW-1185">Reference proteome</keyword>
<dbReference type="GO" id="GO:0008380">
    <property type="term" value="P:RNA splicing"/>
    <property type="evidence" value="ECO:0007669"/>
    <property type="project" value="InterPro"/>
</dbReference>
<dbReference type="InterPro" id="IPR044578">
    <property type="entry name" value="BIR6-like"/>
</dbReference>
<protein>
    <submittedName>
        <fullName evidence="4">Pentatricopeptide repeat-containing protein</fullName>
    </submittedName>
</protein>
<dbReference type="InterPro" id="IPR011990">
    <property type="entry name" value="TPR-like_helical_dom_sf"/>
</dbReference>